<comment type="caution">
    <text evidence="1">The sequence shown here is derived from an EMBL/GenBank/DDBJ whole genome shotgun (WGS) entry which is preliminary data.</text>
</comment>
<dbReference type="EMBL" id="JAAXYH010000005">
    <property type="protein sequence ID" value="NMH65346.1"/>
    <property type="molecule type" value="Genomic_DNA"/>
</dbReference>
<evidence type="ECO:0008006" key="3">
    <source>
        <dbReference type="Google" id="ProtNLM"/>
    </source>
</evidence>
<proteinExistence type="predicted"/>
<gene>
    <name evidence="1" type="ORF">HC757_09200</name>
</gene>
<sequence>MGFFRGLFGKQEAPKRRLAHPSELLEGDMIALDDSFALPGQLRGQQLRVEAVHTYEYETMQETEWLLKGHSGDSIYLSLEQDDEPRLAFSIKINRSTVEQLFDLDAFSELFEEPGRAELTTKELSGEAAARFDSWLGKQYHQTSFAEFGYFHRQDYRGQKPPQDADGATGEPFEAYELLDEQETRAIEVEVYQGGDTDVMLTLYRPLSDIREYWPAA</sequence>
<dbReference type="RefSeq" id="WP_169564052.1">
    <property type="nucleotide sequence ID" value="NZ_JAAXYH010000005.1"/>
</dbReference>
<keyword evidence="2" id="KW-1185">Reference proteome</keyword>
<reference evidence="1" key="1">
    <citation type="submission" date="2020-04" db="EMBL/GenBank/DDBJ databases">
        <title>Description of Shewanella salipaludis sp. nov., isolated from a salt marsh.</title>
        <authorList>
            <person name="Park S."/>
            <person name="Yoon J.-H."/>
        </authorList>
    </citation>
    <scope>NUCLEOTIDE SEQUENCE</scope>
    <source>
        <strain evidence="1">SHSM-M6</strain>
    </source>
</reference>
<accession>A0A972JMP8</accession>
<dbReference type="Proteomes" id="UP000737113">
    <property type="component" value="Unassembled WGS sequence"/>
</dbReference>
<organism evidence="1 2">
    <name type="scientific">Shewanella salipaludis</name>
    <dbReference type="NCBI Taxonomy" id="2723052"/>
    <lineage>
        <taxon>Bacteria</taxon>
        <taxon>Pseudomonadati</taxon>
        <taxon>Pseudomonadota</taxon>
        <taxon>Gammaproteobacteria</taxon>
        <taxon>Alteromonadales</taxon>
        <taxon>Shewanellaceae</taxon>
        <taxon>Shewanella</taxon>
    </lineage>
</organism>
<dbReference type="AlphaFoldDB" id="A0A972JMP8"/>
<evidence type="ECO:0000313" key="1">
    <source>
        <dbReference type="EMBL" id="NMH65346.1"/>
    </source>
</evidence>
<evidence type="ECO:0000313" key="2">
    <source>
        <dbReference type="Proteomes" id="UP000737113"/>
    </source>
</evidence>
<protein>
    <recommendedName>
        <fullName evidence="3">DUF4178 domain-containing protein</fullName>
    </recommendedName>
</protein>
<name>A0A972JMP8_9GAMM</name>